<dbReference type="Proteomes" id="UP001302666">
    <property type="component" value="Chromosome"/>
</dbReference>
<gene>
    <name evidence="1" type="ORF">R1T40_03235</name>
</gene>
<evidence type="ECO:0000313" key="1">
    <source>
        <dbReference type="EMBL" id="WOI33774.1"/>
    </source>
</evidence>
<organism evidence="1 2">
    <name type="scientific">Tritonibacter scottomollicae</name>
    <name type="common">Epibacterium scottomollicae</name>
    <dbReference type="NCBI Taxonomy" id="483013"/>
    <lineage>
        <taxon>Bacteria</taxon>
        <taxon>Pseudomonadati</taxon>
        <taxon>Pseudomonadota</taxon>
        <taxon>Alphaproteobacteria</taxon>
        <taxon>Rhodobacterales</taxon>
        <taxon>Paracoccaceae</taxon>
        <taxon>Tritonibacter</taxon>
    </lineage>
</organism>
<reference evidence="1 2" key="1">
    <citation type="submission" date="2023-10" db="EMBL/GenBank/DDBJ databases">
        <title>Eight complete genome sequences of bacteria isolated from laboratory stock of Giant Kelp gametophytes.</title>
        <authorList>
            <person name="Tolentino B."/>
            <person name="Nuzhdin S."/>
        </authorList>
    </citation>
    <scope>NUCLEOTIDE SEQUENCE [LARGE SCALE GENOMIC DNA]</scope>
    <source>
        <strain evidence="1 2">LC.270.F.C4</strain>
    </source>
</reference>
<keyword evidence="2" id="KW-1185">Reference proteome</keyword>
<evidence type="ECO:0000313" key="2">
    <source>
        <dbReference type="Proteomes" id="UP001302666"/>
    </source>
</evidence>
<proteinExistence type="predicted"/>
<protein>
    <submittedName>
        <fullName evidence="1">Uncharacterized protein</fullName>
    </submittedName>
</protein>
<sequence>MLNTAGLQPISTDDLPEYPLGSEDRLDSHYFMAWERRRWLNSDMRLKGTPECRALFFDLINISYDQTPVGTVPQDLEILAKLLLVDPGHFRALCKLDYGPLHKWTPCICEGGEVRLMHPMVLRTLTEALSRKEDNRAKHEAANAAKRLQRLRSTVAGYHAELAKNDAAIRWMDEWLVQEGCEYRNATWIERAMQSWSTHMFDLGQARSGTHRTLS</sequence>
<name>A0ABZ0HIF4_TRISK</name>
<dbReference type="EMBL" id="CP136704">
    <property type="protein sequence ID" value="WOI33774.1"/>
    <property type="molecule type" value="Genomic_DNA"/>
</dbReference>
<dbReference type="RefSeq" id="WP_317385840.1">
    <property type="nucleotide sequence ID" value="NZ_CP136704.1"/>
</dbReference>
<accession>A0ABZ0HIF4</accession>